<proteinExistence type="predicted"/>
<gene>
    <name evidence="1" type="ORF">Cgig2_034110</name>
</gene>
<dbReference type="Proteomes" id="UP001153076">
    <property type="component" value="Unassembled WGS sequence"/>
</dbReference>
<accession>A0A9Q1QBG1</accession>
<comment type="caution">
    <text evidence="1">The sequence shown here is derived from an EMBL/GenBank/DDBJ whole genome shotgun (WGS) entry which is preliminary data.</text>
</comment>
<organism evidence="1 2">
    <name type="scientific">Carnegiea gigantea</name>
    <dbReference type="NCBI Taxonomy" id="171969"/>
    <lineage>
        <taxon>Eukaryota</taxon>
        <taxon>Viridiplantae</taxon>
        <taxon>Streptophyta</taxon>
        <taxon>Embryophyta</taxon>
        <taxon>Tracheophyta</taxon>
        <taxon>Spermatophyta</taxon>
        <taxon>Magnoliopsida</taxon>
        <taxon>eudicotyledons</taxon>
        <taxon>Gunneridae</taxon>
        <taxon>Pentapetalae</taxon>
        <taxon>Caryophyllales</taxon>
        <taxon>Cactineae</taxon>
        <taxon>Cactaceae</taxon>
        <taxon>Cactoideae</taxon>
        <taxon>Echinocereeae</taxon>
        <taxon>Carnegiea</taxon>
    </lineage>
</organism>
<evidence type="ECO:0000313" key="2">
    <source>
        <dbReference type="Proteomes" id="UP001153076"/>
    </source>
</evidence>
<dbReference type="AlphaFoldDB" id="A0A9Q1QBG1"/>
<keyword evidence="2" id="KW-1185">Reference proteome</keyword>
<protein>
    <submittedName>
        <fullName evidence="1">Uncharacterized protein</fullName>
    </submittedName>
</protein>
<dbReference type="EMBL" id="JAKOGI010000406">
    <property type="protein sequence ID" value="KAJ8435539.1"/>
    <property type="molecule type" value="Genomic_DNA"/>
</dbReference>
<sequence length="165" mass="18287">MVEMNLVRQLIVGNDSLLSGAHLTVWTLVFIGVSGSRLSGLKSICPSNNYEVECVLKAYAPPLASHLRAPQGEVFIFNVNVIIKVIRMLHGCSSHTQQGVSYPLCPSNNYEVEYVLRAYAPPLVPHLRASQGEVFIFNVNTIIKEVDKNATRVFKSYSTRCLIPP</sequence>
<name>A0A9Q1QBG1_9CARY</name>
<evidence type="ECO:0000313" key="1">
    <source>
        <dbReference type="EMBL" id="KAJ8435539.1"/>
    </source>
</evidence>
<reference evidence="1" key="1">
    <citation type="submission" date="2022-04" db="EMBL/GenBank/DDBJ databases">
        <title>Carnegiea gigantea Genome sequencing and assembly v2.</title>
        <authorList>
            <person name="Copetti D."/>
            <person name="Sanderson M.J."/>
            <person name="Burquez A."/>
            <person name="Wojciechowski M.F."/>
        </authorList>
    </citation>
    <scope>NUCLEOTIDE SEQUENCE</scope>
    <source>
        <strain evidence="1">SGP5-SGP5p</strain>
        <tissue evidence="1">Aerial part</tissue>
    </source>
</reference>